<keyword evidence="3" id="KW-1185">Reference proteome</keyword>
<accession>A0A803R8W3</accession>
<name>A0A803R8W3_CANSA</name>
<reference evidence="2" key="1">
    <citation type="submission" date="2018-11" db="EMBL/GenBank/DDBJ databases">
        <authorList>
            <person name="Grassa J C."/>
        </authorList>
    </citation>
    <scope>NUCLEOTIDE SEQUENCE [LARGE SCALE GENOMIC DNA]</scope>
</reference>
<evidence type="ECO:0000313" key="2">
    <source>
        <dbReference type="EnsemblPlants" id="cds.novel_model_6489_5bd9a17a.7.5bd9b13c"/>
    </source>
</evidence>
<dbReference type="EMBL" id="UZAU01000669">
    <property type="status" value="NOT_ANNOTATED_CDS"/>
    <property type="molecule type" value="Genomic_DNA"/>
</dbReference>
<feature type="compositionally biased region" description="Pro residues" evidence="1">
    <location>
        <begin position="1"/>
        <end position="10"/>
    </location>
</feature>
<dbReference type="Gramene" id="novel_model_6489_5bd9a17a.7.5bd9b13c">
    <property type="protein sequence ID" value="cds.novel_model_6489_5bd9a17a.7.5bd9b13c"/>
    <property type="gene ID" value="novel_gene_3393_5bd9a17a"/>
</dbReference>
<sequence length="71" mass="7689">MAQPPPPALAPVPASASASAPAPDVSACFPTLPAVPRVSTSSREHLFIFKFEFLSCSLDYFSLHTYELMNY</sequence>
<dbReference type="AlphaFoldDB" id="A0A803R8W3"/>
<gene>
    <name evidence="2" type="primary">LOC115722906</name>
</gene>
<dbReference type="EnsemblPlants" id="novel_model_6489_5bd9a17a.7.5bd9b13c">
    <property type="protein sequence ID" value="cds.novel_model_6489_5bd9a17a.7.5bd9b13c"/>
    <property type="gene ID" value="novel_gene_3393_5bd9a17a"/>
</dbReference>
<proteinExistence type="predicted"/>
<protein>
    <submittedName>
        <fullName evidence="2">Uncharacterized protein</fullName>
    </submittedName>
</protein>
<organism evidence="2 3">
    <name type="scientific">Cannabis sativa</name>
    <name type="common">Hemp</name>
    <name type="synonym">Marijuana</name>
    <dbReference type="NCBI Taxonomy" id="3483"/>
    <lineage>
        <taxon>Eukaryota</taxon>
        <taxon>Viridiplantae</taxon>
        <taxon>Streptophyta</taxon>
        <taxon>Embryophyta</taxon>
        <taxon>Tracheophyta</taxon>
        <taxon>Spermatophyta</taxon>
        <taxon>Magnoliopsida</taxon>
        <taxon>eudicotyledons</taxon>
        <taxon>Gunneridae</taxon>
        <taxon>Pentapetalae</taxon>
        <taxon>rosids</taxon>
        <taxon>fabids</taxon>
        <taxon>Rosales</taxon>
        <taxon>Cannabaceae</taxon>
        <taxon>Cannabis</taxon>
    </lineage>
</organism>
<feature type="region of interest" description="Disordered" evidence="1">
    <location>
        <begin position="1"/>
        <end position="23"/>
    </location>
</feature>
<evidence type="ECO:0000313" key="3">
    <source>
        <dbReference type="Proteomes" id="UP000596661"/>
    </source>
</evidence>
<reference evidence="2" key="2">
    <citation type="submission" date="2021-03" db="UniProtKB">
        <authorList>
            <consortium name="EnsemblPlants"/>
        </authorList>
    </citation>
    <scope>IDENTIFICATION</scope>
</reference>
<feature type="compositionally biased region" description="Low complexity" evidence="1">
    <location>
        <begin position="11"/>
        <end position="23"/>
    </location>
</feature>
<evidence type="ECO:0000256" key="1">
    <source>
        <dbReference type="SAM" id="MobiDB-lite"/>
    </source>
</evidence>
<dbReference type="Proteomes" id="UP000596661">
    <property type="component" value="Chromosome 7"/>
</dbReference>